<organism evidence="7 8">
    <name type="scientific">Kibdelosporangium phytohabitans</name>
    <dbReference type="NCBI Taxonomy" id="860235"/>
    <lineage>
        <taxon>Bacteria</taxon>
        <taxon>Bacillati</taxon>
        <taxon>Actinomycetota</taxon>
        <taxon>Actinomycetes</taxon>
        <taxon>Pseudonocardiales</taxon>
        <taxon>Pseudonocardiaceae</taxon>
        <taxon>Kibdelosporangium</taxon>
    </lineage>
</organism>
<evidence type="ECO:0000313" key="8">
    <source>
        <dbReference type="Proteomes" id="UP000063699"/>
    </source>
</evidence>
<evidence type="ECO:0000256" key="6">
    <source>
        <dbReference type="SAM" id="SignalP"/>
    </source>
</evidence>
<keyword evidence="8" id="KW-1185">Reference proteome</keyword>
<keyword evidence="5" id="KW-1015">Disulfide bond</keyword>
<comment type="similarity">
    <text evidence="1">Belongs to the neocarzinostatin family.</text>
</comment>
<dbReference type="InterPro" id="IPR002186">
    <property type="entry name" value="Neocarzinostatin_fam"/>
</dbReference>
<sequence length="139" mass="13592">MKFRKFGIAAAAIGLAVAFSPSALADAPSVTATPSTGLADGQTVSAAVAGFAAGEEVIVAQCAQPGGVIVCDWANTSRFNVDDSGSGSGALVVHAAYQGTTQTGEPYGTVDCATVEGGCKVGAINATYTTLAATPISFG</sequence>
<proteinExistence type="inferred from homology"/>
<dbReference type="GO" id="GO:0042742">
    <property type="term" value="P:defense response to bacterium"/>
    <property type="evidence" value="ECO:0007669"/>
    <property type="project" value="UniProtKB-KW"/>
</dbReference>
<evidence type="ECO:0000256" key="5">
    <source>
        <dbReference type="ARBA" id="ARBA00023157"/>
    </source>
</evidence>
<dbReference type="KEGG" id="kphy:AOZ06_18175"/>
<keyword evidence="6" id="KW-0732">Signal</keyword>
<dbReference type="Pfam" id="PF00960">
    <property type="entry name" value="Neocarzinostat"/>
    <property type="match status" value="1"/>
</dbReference>
<dbReference type="STRING" id="860235.AOZ06_18175"/>
<evidence type="ECO:0000256" key="3">
    <source>
        <dbReference type="ARBA" id="ARBA00023022"/>
    </source>
</evidence>
<dbReference type="Gene3D" id="2.60.40.230">
    <property type="entry name" value="Neocarzinostatin-like"/>
    <property type="match status" value="1"/>
</dbReference>
<dbReference type="PRINTS" id="PR01885">
    <property type="entry name" value="MACROMOMYCIN"/>
</dbReference>
<dbReference type="Proteomes" id="UP000063699">
    <property type="component" value="Chromosome"/>
</dbReference>
<evidence type="ECO:0008006" key="9">
    <source>
        <dbReference type="Google" id="ProtNLM"/>
    </source>
</evidence>
<reference evidence="7 8" key="1">
    <citation type="submission" date="2015-07" db="EMBL/GenBank/DDBJ databases">
        <title>Genome sequencing of Kibdelosporangium phytohabitans.</title>
        <authorList>
            <person name="Qin S."/>
            <person name="Xing K."/>
        </authorList>
    </citation>
    <scope>NUCLEOTIDE SEQUENCE [LARGE SCALE GENOMIC DNA]</scope>
    <source>
        <strain evidence="7 8">KLBMP1111</strain>
    </source>
</reference>
<accession>A0A0N9HY91</accession>
<evidence type="ECO:0000256" key="4">
    <source>
        <dbReference type="ARBA" id="ARBA00023125"/>
    </source>
</evidence>
<keyword evidence="3" id="KW-0044">Antibiotic</keyword>
<feature type="signal peptide" evidence="6">
    <location>
        <begin position="1"/>
        <end position="25"/>
    </location>
</feature>
<dbReference type="EMBL" id="CP012752">
    <property type="protein sequence ID" value="ALG08589.1"/>
    <property type="molecule type" value="Genomic_DNA"/>
</dbReference>
<keyword evidence="2" id="KW-0929">Antimicrobial</keyword>
<dbReference type="RefSeq" id="WP_054290496.1">
    <property type="nucleotide sequence ID" value="NZ_CP012752.1"/>
</dbReference>
<name>A0A0N9HY91_9PSEU</name>
<keyword evidence="4" id="KW-0238">DNA-binding</keyword>
<dbReference type="GO" id="GO:0003677">
    <property type="term" value="F:DNA binding"/>
    <property type="evidence" value="ECO:0007669"/>
    <property type="project" value="UniProtKB-KW"/>
</dbReference>
<dbReference type="NCBIfam" id="NF040680">
    <property type="entry name" value="chromo_anti"/>
    <property type="match status" value="1"/>
</dbReference>
<evidence type="ECO:0000256" key="1">
    <source>
        <dbReference type="ARBA" id="ARBA00010648"/>
    </source>
</evidence>
<feature type="chain" id="PRO_5006035622" description="Neocarzinostatin" evidence="6">
    <location>
        <begin position="26"/>
        <end position="139"/>
    </location>
</feature>
<protein>
    <recommendedName>
        <fullName evidence="9">Neocarzinostatin</fullName>
    </recommendedName>
</protein>
<dbReference type="InterPro" id="IPR027273">
    <property type="entry name" value="Neocarzinostatin-like"/>
</dbReference>
<dbReference type="OrthoDB" id="4303878at2"/>
<gene>
    <name evidence="7" type="ORF">AOZ06_18175</name>
</gene>
<dbReference type="AlphaFoldDB" id="A0A0N9HY91"/>
<evidence type="ECO:0000313" key="7">
    <source>
        <dbReference type="EMBL" id="ALG08589.1"/>
    </source>
</evidence>
<evidence type="ECO:0000256" key="2">
    <source>
        <dbReference type="ARBA" id="ARBA00022529"/>
    </source>
</evidence>
<dbReference type="SUPFAM" id="SSF49319">
    <property type="entry name" value="Actinoxanthin-like"/>
    <property type="match status" value="1"/>
</dbReference>